<organism evidence="2 3">
    <name type="scientific">Rangifer tarandus platyrhynchus</name>
    <name type="common">Svalbard reindeer</name>
    <dbReference type="NCBI Taxonomy" id="3082113"/>
    <lineage>
        <taxon>Eukaryota</taxon>
        <taxon>Metazoa</taxon>
        <taxon>Chordata</taxon>
        <taxon>Craniata</taxon>
        <taxon>Vertebrata</taxon>
        <taxon>Euteleostomi</taxon>
        <taxon>Mammalia</taxon>
        <taxon>Eutheria</taxon>
        <taxon>Laurasiatheria</taxon>
        <taxon>Artiodactyla</taxon>
        <taxon>Ruminantia</taxon>
        <taxon>Pecora</taxon>
        <taxon>Cervidae</taxon>
        <taxon>Odocoileinae</taxon>
        <taxon>Rangifer</taxon>
    </lineage>
</organism>
<feature type="compositionally biased region" description="Basic and acidic residues" evidence="1">
    <location>
        <begin position="62"/>
        <end position="76"/>
    </location>
</feature>
<dbReference type="EMBL" id="OX460345">
    <property type="protein sequence ID" value="CAI9173817.1"/>
    <property type="molecule type" value="Genomic_DNA"/>
</dbReference>
<gene>
    <name evidence="2" type="ORF">MRATA1EN1_LOCUS22779</name>
</gene>
<sequence>MNLTTDSLLFNFPTGFYFRITQLEQQTPVWLAVISRYHVTWRLRLERSMGSAASGGKVPPRPKPETPRSRVGEARTQRPTASVRCLRVRGGCPAGWAQDCNPESKTNPWMAFSRCILGALVTHQETSEALLPTTVQTPSHGIYSILPHGSTLLCSINTAGSRESPGASPHSGTIAISRVSLLLLSGNARGPQEEACSGVRAKPRGNHRVPGVAHPSEPWSPRPPWN</sequence>
<name>A0ABN8ZM12_RANTA</name>
<proteinExistence type="predicted"/>
<evidence type="ECO:0000256" key="1">
    <source>
        <dbReference type="SAM" id="MobiDB-lite"/>
    </source>
</evidence>
<accession>A0ABN8ZM12</accession>
<protein>
    <submittedName>
        <fullName evidence="2">Uncharacterized protein</fullName>
    </submittedName>
</protein>
<dbReference type="Proteomes" id="UP001176941">
    <property type="component" value="Chromosome 34"/>
</dbReference>
<evidence type="ECO:0000313" key="3">
    <source>
        <dbReference type="Proteomes" id="UP001176941"/>
    </source>
</evidence>
<reference evidence="2" key="1">
    <citation type="submission" date="2023-04" db="EMBL/GenBank/DDBJ databases">
        <authorList>
            <consortium name="ELIXIR-Norway"/>
        </authorList>
    </citation>
    <scope>NUCLEOTIDE SEQUENCE [LARGE SCALE GENOMIC DNA]</scope>
</reference>
<feature type="region of interest" description="Disordered" evidence="1">
    <location>
        <begin position="50"/>
        <end position="77"/>
    </location>
</feature>
<evidence type="ECO:0000313" key="2">
    <source>
        <dbReference type="EMBL" id="CAI9173817.1"/>
    </source>
</evidence>
<feature type="region of interest" description="Disordered" evidence="1">
    <location>
        <begin position="189"/>
        <end position="226"/>
    </location>
</feature>
<keyword evidence="3" id="KW-1185">Reference proteome</keyword>